<feature type="domain" description="Enoyl reductase (ER)" evidence="1">
    <location>
        <begin position="1"/>
        <end position="311"/>
    </location>
</feature>
<dbReference type="eggNOG" id="KOG1197">
    <property type="taxonomic scope" value="Eukaryota"/>
</dbReference>
<dbReference type="SMART" id="SM00829">
    <property type="entry name" value="PKS_ER"/>
    <property type="match status" value="1"/>
</dbReference>
<dbReference type="Gene3D" id="3.40.50.720">
    <property type="entry name" value="NAD(P)-binding Rossmann-like Domain"/>
    <property type="match status" value="1"/>
</dbReference>
<dbReference type="InParanoid" id="A7SN66"/>
<dbReference type="SUPFAM" id="SSF50129">
    <property type="entry name" value="GroES-like"/>
    <property type="match status" value="1"/>
</dbReference>
<dbReference type="HOGENOM" id="CLU_026673_3_1_1"/>
<evidence type="ECO:0000313" key="2">
    <source>
        <dbReference type="EMBL" id="EDO34864.1"/>
    </source>
</evidence>
<protein>
    <recommendedName>
        <fullName evidence="1">Enoyl reductase (ER) domain-containing protein</fullName>
    </recommendedName>
</protein>
<sequence length="316" mass="34397">VVVKTFACGVNYADICIRWGLYESAKKFVGWPITPGFEFSGVIQWKGENVTEFEIGQEVFGASLFGSYSECIRVPKNQLFALPKKMSKNEAAGLPTVALTAWYAFFELAHTRPGAWVLVHSAAGGVGSMLVQMAKIAGCHAVGVVGAGHKIDFVRSLGCDHVIDKSAQDLWQEAKVICPDGFSAVFDANGVATLKQSYAHLAPGGKLVIYGKNVMEDLSRSLMPQMGKATFYPNIPCQFLSMTTANKSIMAFNLSFMFDQIELLAGAMKQIIGWVEEGQLKVARVSSYPLKQVAMAHRDLESAQTVGKLVLTMNDH</sequence>
<dbReference type="AlphaFoldDB" id="A7SN66"/>
<dbReference type="PANTHER" id="PTHR43677">
    <property type="entry name" value="SHORT-CHAIN DEHYDROGENASE/REDUCTASE"/>
    <property type="match status" value="1"/>
</dbReference>
<dbReference type="Gene3D" id="3.90.180.10">
    <property type="entry name" value="Medium-chain alcohol dehydrogenases, catalytic domain"/>
    <property type="match status" value="1"/>
</dbReference>
<dbReference type="InterPro" id="IPR051397">
    <property type="entry name" value="Zn-ADH-like_protein"/>
</dbReference>
<dbReference type="EMBL" id="DS469717">
    <property type="protein sequence ID" value="EDO34864.1"/>
    <property type="molecule type" value="Genomic_DNA"/>
</dbReference>
<dbReference type="SUPFAM" id="SSF51735">
    <property type="entry name" value="NAD(P)-binding Rossmann-fold domains"/>
    <property type="match status" value="1"/>
</dbReference>
<dbReference type="Pfam" id="PF13602">
    <property type="entry name" value="ADH_zinc_N_2"/>
    <property type="match status" value="1"/>
</dbReference>
<evidence type="ECO:0000313" key="3">
    <source>
        <dbReference type="Proteomes" id="UP000001593"/>
    </source>
</evidence>
<accession>A7SN66</accession>
<dbReference type="InterPro" id="IPR020843">
    <property type="entry name" value="ER"/>
</dbReference>
<dbReference type="OMA" id="CDHVIDK"/>
<dbReference type="Proteomes" id="UP000001593">
    <property type="component" value="Unassembled WGS sequence"/>
</dbReference>
<dbReference type="PhylomeDB" id="A7SN66"/>
<dbReference type="PANTHER" id="PTHR43677:SF4">
    <property type="entry name" value="QUINONE OXIDOREDUCTASE-LIKE PROTEIN 2"/>
    <property type="match status" value="1"/>
</dbReference>
<name>A7SN66_NEMVE</name>
<keyword evidence="3" id="KW-1185">Reference proteome</keyword>
<organism evidence="2 3">
    <name type="scientific">Nematostella vectensis</name>
    <name type="common">Starlet sea anemone</name>
    <dbReference type="NCBI Taxonomy" id="45351"/>
    <lineage>
        <taxon>Eukaryota</taxon>
        <taxon>Metazoa</taxon>
        <taxon>Cnidaria</taxon>
        <taxon>Anthozoa</taxon>
        <taxon>Hexacorallia</taxon>
        <taxon>Actiniaria</taxon>
        <taxon>Edwardsiidae</taxon>
        <taxon>Nematostella</taxon>
    </lineage>
</organism>
<reference evidence="2 3" key="1">
    <citation type="journal article" date="2007" name="Science">
        <title>Sea anemone genome reveals ancestral eumetazoan gene repertoire and genomic organization.</title>
        <authorList>
            <person name="Putnam N.H."/>
            <person name="Srivastava M."/>
            <person name="Hellsten U."/>
            <person name="Dirks B."/>
            <person name="Chapman J."/>
            <person name="Salamov A."/>
            <person name="Terry A."/>
            <person name="Shapiro H."/>
            <person name="Lindquist E."/>
            <person name="Kapitonov V.V."/>
            <person name="Jurka J."/>
            <person name="Genikhovich G."/>
            <person name="Grigoriev I.V."/>
            <person name="Lucas S.M."/>
            <person name="Steele R.E."/>
            <person name="Finnerty J.R."/>
            <person name="Technau U."/>
            <person name="Martindale M.Q."/>
            <person name="Rokhsar D.S."/>
        </authorList>
    </citation>
    <scope>NUCLEOTIDE SEQUENCE [LARGE SCALE GENOMIC DNA]</scope>
    <source>
        <strain evidence="3">CH2 X CH6</strain>
    </source>
</reference>
<dbReference type="Pfam" id="PF08240">
    <property type="entry name" value="ADH_N"/>
    <property type="match status" value="1"/>
</dbReference>
<evidence type="ECO:0000259" key="1">
    <source>
        <dbReference type="SMART" id="SM00829"/>
    </source>
</evidence>
<dbReference type="GO" id="GO:0016491">
    <property type="term" value="F:oxidoreductase activity"/>
    <property type="evidence" value="ECO:0000318"/>
    <property type="project" value="GO_Central"/>
</dbReference>
<dbReference type="STRING" id="45351.A7SN66"/>
<gene>
    <name evidence="2" type="ORF">NEMVEDRAFT_v1g124470</name>
</gene>
<proteinExistence type="predicted"/>
<dbReference type="InterPro" id="IPR013154">
    <property type="entry name" value="ADH-like_N"/>
</dbReference>
<dbReference type="InterPro" id="IPR011032">
    <property type="entry name" value="GroES-like_sf"/>
</dbReference>
<feature type="non-terminal residue" evidence="2">
    <location>
        <position position="316"/>
    </location>
</feature>
<dbReference type="InterPro" id="IPR036291">
    <property type="entry name" value="NAD(P)-bd_dom_sf"/>
</dbReference>